<comment type="similarity">
    <text evidence="1">Belongs to the PPR family. PCMP-H subfamily.</text>
</comment>
<dbReference type="PANTHER" id="PTHR47926:SF347">
    <property type="entry name" value="PENTATRICOPEPTIDE REPEAT-CONTAINING PROTEIN"/>
    <property type="match status" value="1"/>
</dbReference>
<dbReference type="Gene3D" id="1.25.40.10">
    <property type="entry name" value="Tetratricopeptide repeat domain"/>
    <property type="match status" value="7"/>
</dbReference>
<feature type="domain" description="DYW" evidence="4">
    <location>
        <begin position="920"/>
        <end position="1012"/>
    </location>
</feature>
<evidence type="ECO:0000313" key="6">
    <source>
        <dbReference type="Proteomes" id="UP000796880"/>
    </source>
</evidence>
<dbReference type="GO" id="GO:0008270">
    <property type="term" value="F:zinc ion binding"/>
    <property type="evidence" value="ECO:0007669"/>
    <property type="project" value="InterPro"/>
</dbReference>
<feature type="repeat" description="PPR" evidence="3">
    <location>
        <begin position="674"/>
        <end position="704"/>
    </location>
</feature>
<dbReference type="NCBIfam" id="TIGR00756">
    <property type="entry name" value="PPR"/>
    <property type="match status" value="8"/>
</dbReference>
<keyword evidence="2" id="KW-0677">Repeat</keyword>
<dbReference type="Pfam" id="PF13041">
    <property type="entry name" value="PPR_2"/>
    <property type="match status" value="6"/>
</dbReference>
<dbReference type="FunFam" id="1.25.40.10:FF:000073">
    <property type="entry name" value="Pentatricopeptide repeat-containing protein chloroplastic"/>
    <property type="match status" value="3"/>
</dbReference>
<dbReference type="Proteomes" id="UP000796880">
    <property type="component" value="Unassembled WGS sequence"/>
</dbReference>
<feature type="repeat" description="PPR" evidence="3">
    <location>
        <begin position="502"/>
        <end position="536"/>
    </location>
</feature>
<dbReference type="EMBL" id="VOIH02000011">
    <property type="protein sequence ID" value="KAF3433746.1"/>
    <property type="molecule type" value="Genomic_DNA"/>
</dbReference>
<dbReference type="InterPro" id="IPR011990">
    <property type="entry name" value="TPR-like_helical_dom_sf"/>
</dbReference>
<sequence length="1012" mass="113120">MNPTNMAKTMVLKHALRRPYHALTTTASEIHSLLYTSPKTFHQYLTSCRDFKSLLQIHGHLVVSGLKEDRSMVTHLINAYSFFGKCDLARSVLDSTSNPGVILWNIMIRAYTRSRRYKDTMRMYRCMLEGGLEPDKYTFNFLVKACTGALDLQEGILVHREIASRQLECDLFIGTSLVDMYCKMGQLRYASELFDRLPSRDVVACNTMIAGLSQSSDPHKALEFLCSMQLWGLEPNLVSLLNLVPAVSRLADFDSCRSIHGYVVRRNFGSAVSNGLIDMYSKCGDVNAACRVFGMMQGRDDVSWGTVMAGYAFNRCFLEVLELFDCMKRENLKMNQVSVVSALLAAAELRDLVKGKEIHDCAIQEELHSDVLVATPIITMYARCGEIEKAKMLFEELQGRDLIACSALVSACVQSGYPEVALSLFRDMQNENLKPDWVALTSILSACAELSSVKLGKSIHCYAIKTSIDCDTPTGTALVSMYAKCGYFTPALTLFNRMPYKDVVTWNALINAYTQNGDPYHTMEMFQKLQLSGIHPDAGTMVGLVPACTLLNDLDQGACIHGQIIKNGFESDTHVKNALISMYAKCETLSSAEFLFNGTQLMKDEVSWNVMIAGYVQSGHAKEAISAVHQMKLENLRPSLVTFVSILPAAAYLSALREGMGFHASIIKMGFLSNTLVSNSLIDMYAKCGRLDLSEKCFNEMKNKDTVSWNAMLTGYAVHGKGDCAVSLFSLMQNSHVRVDSLSFISVLSACRHAGLVEKGRKIFQSMHEEHHLEPNLEHYACLVDLLGRAGLFDETLSLIKKMPMKPDAAVWGALLGACRMHSNVKLAEVALDHLVELEPENSTNYIVLSNIYARSGRWGDVDKTRSKINDSGLKKTPGCTWVEVKNRVHAFQVGDQSHPQLESMHLLWNNLLEKMEKMGYIPDRSCVLQNVEEEDKDLFLHNHSERLAITFALLNTEPGSTIHLVKNLRVCVDCHTATKYIAKITNRSIIVRDAIRFHNFEDGTCSCKDYW</sequence>
<dbReference type="PANTHER" id="PTHR47926">
    <property type="entry name" value="PENTATRICOPEPTIDE REPEAT-CONTAINING PROTEIN"/>
    <property type="match status" value="1"/>
</dbReference>
<dbReference type="InterPro" id="IPR032867">
    <property type="entry name" value="DYW_dom"/>
</dbReference>
<accession>A0A8K0DNK6</accession>
<evidence type="ECO:0000256" key="3">
    <source>
        <dbReference type="PROSITE-ProRule" id="PRU00708"/>
    </source>
</evidence>
<feature type="repeat" description="PPR" evidence="3">
    <location>
        <begin position="401"/>
        <end position="435"/>
    </location>
</feature>
<feature type="repeat" description="PPR" evidence="3">
    <location>
        <begin position="604"/>
        <end position="638"/>
    </location>
</feature>
<dbReference type="InterPro" id="IPR002885">
    <property type="entry name" value="PPR_rpt"/>
</dbReference>
<dbReference type="AlphaFoldDB" id="A0A8K0DNK6"/>
<organism evidence="5 6">
    <name type="scientific">Rhamnella rubrinervis</name>
    <dbReference type="NCBI Taxonomy" id="2594499"/>
    <lineage>
        <taxon>Eukaryota</taxon>
        <taxon>Viridiplantae</taxon>
        <taxon>Streptophyta</taxon>
        <taxon>Embryophyta</taxon>
        <taxon>Tracheophyta</taxon>
        <taxon>Spermatophyta</taxon>
        <taxon>Magnoliopsida</taxon>
        <taxon>eudicotyledons</taxon>
        <taxon>Gunneridae</taxon>
        <taxon>Pentapetalae</taxon>
        <taxon>rosids</taxon>
        <taxon>fabids</taxon>
        <taxon>Rosales</taxon>
        <taxon>Rhamnaceae</taxon>
        <taxon>rhamnoid group</taxon>
        <taxon>Rhamneae</taxon>
        <taxon>Rhamnella</taxon>
    </lineage>
</organism>
<keyword evidence="6" id="KW-1185">Reference proteome</keyword>
<feature type="repeat" description="PPR" evidence="3">
    <location>
        <begin position="201"/>
        <end position="235"/>
    </location>
</feature>
<gene>
    <name evidence="5" type="ORF">FNV43_RR24849</name>
</gene>
<reference evidence="5" key="1">
    <citation type="submission" date="2020-03" db="EMBL/GenBank/DDBJ databases">
        <title>A high-quality chromosome-level genome assembly of a woody plant with both climbing and erect habits, Rhamnella rubrinervis.</title>
        <authorList>
            <person name="Lu Z."/>
            <person name="Yang Y."/>
            <person name="Zhu X."/>
            <person name="Sun Y."/>
        </authorList>
    </citation>
    <scope>NUCLEOTIDE SEQUENCE</scope>
    <source>
        <strain evidence="5">BYM</strain>
        <tissue evidence="5">Leaf</tissue>
    </source>
</reference>
<dbReference type="PROSITE" id="PS51375">
    <property type="entry name" value="PPR"/>
    <property type="match status" value="8"/>
</dbReference>
<dbReference type="FunFam" id="1.25.40.10:FF:000366">
    <property type="entry name" value="Pentatricopeptide (PPR) repeat-containing protein"/>
    <property type="match status" value="1"/>
</dbReference>
<protein>
    <recommendedName>
        <fullName evidence="4">DYW domain-containing protein</fullName>
    </recommendedName>
</protein>
<evidence type="ECO:0000259" key="4">
    <source>
        <dbReference type="Pfam" id="PF14432"/>
    </source>
</evidence>
<dbReference type="OrthoDB" id="185373at2759"/>
<feature type="repeat" description="PPR" evidence="3">
    <location>
        <begin position="300"/>
        <end position="334"/>
    </location>
</feature>
<dbReference type="InterPro" id="IPR046960">
    <property type="entry name" value="PPR_At4g14850-like_plant"/>
</dbReference>
<feature type="repeat" description="PPR" evidence="3">
    <location>
        <begin position="705"/>
        <end position="739"/>
    </location>
</feature>
<evidence type="ECO:0000256" key="1">
    <source>
        <dbReference type="ARBA" id="ARBA00006643"/>
    </source>
</evidence>
<dbReference type="FunFam" id="1.25.40.10:FF:000031">
    <property type="entry name" value="Pentatricopeptide repeat-containing protein mitochondrial"/>
    <property type="match status" value="1"/>
</dbReference>
<dbReference type="Pfam" id="PF20431">
    <property type="entry name" value="E_motif"/>
    <property type="match status" value="1"/>
</dbReference>
<evidence type="ECO:0000313" key="5">
    <source>
        <dbReference type="EMBL" id="KAF3433746.1"/>
    </source>
</evidence>
<proteinExistence type="inferred from homology"/>
<comment type="caution">
    <text evidence="5">The sequence shown here is derived from an EMBL/GenBank/DDBJ whole genome shotgun (WGS) entry which is preliminary data.</text>
</comment>
<dbReference type="GO" id="GO:0009451">
    <property type="term" value="P:RNA modification"/>
    <property type="evidence" value="ECO:0007669"/>
    <property type="project" value="InterPro"/>
</dbReference>
<dbReference type="GO" id="GO:0003723">
    <property type="term" value="F:RNA binding"/>
    <property type="evidence" value="ECO:0007669"/>
    <property type="project" value="InterPro"/>
</dbReference>
<name>A0A8K0DNK6_9ROSA</name>
<dbReference type="InterPro" id="IPR046848">
    <property type="entry name" value="E_motif"/>
</dbReference>
<dbReference type="Pfam" id="PF14432">
    <property type="entry name" value="DYW_deaminase"/>
    <property type="match status" value="1"/>
</dbReference>
<feature type="repeat" description="PPR" evidence="3">
    <location>
        <begin position="100"/>
        <end position="134"/>
    </location>
</feature>
<dbReference type="Pfam" id="PF01535">
    <property type="entry name" value="PPR"/>
    <property type="match status" value="4"/>
</dbReference>
<evidence type="ECO:0000256" key="2">
    <source>
        <dbReference type="ARBA" id="ARBA00022737"/>
    </source>
</evidence>